<evidence type="ECO:0000313" key="15">
    <source>
        <dbReference type="EMBL" id="MBM6402150.1"/>
    </source>
</evidence>
<evidence type="ECO:0000256" key="5">
    <source>
        <dbReference type="ARBA" id="ARBA00022840"/>
    </source>
</evidence>
<dbReference type="EC" id="2.7.1.217" evidence="10"/>
<evidence type="ECO:0000256" key="4">
    <source>
        <dbReference type="ARBA" id="ARBA00022777"/>
    </source>
</evidence>
<comment type="caution">
    <text evidence="15">The sequence shown here is derived from an EMBL/GenBank/DDBJ whole genome shotgun (WGS) entry which is preliminary data.</text>
</comment>
<dbReference type="NCBIfam" id="NF043035">
    <property type="entry name" value="OxoTetrKin"/>
    <property type="match status" value="1"/>
</dbReference>
<evidence type="ECO:0000256" key="1">
    <source>
        <dbReference type="ARBA" id="ARBA00005715"/>
    </source>
</evidence>
<evidence type="ECO:0000256" key="10">
    <source>
        <dbReference type="ARBA" id="ARBA00039095"/>
    </source>
</evidence>
<dbReference type="RefSeq" id="WP_204132615.1">
    <property type="nucleotide sequence ID" value="NZ_JAFDVD010000021.1"/>
</dbReference>
<keyword evidence="2" id="KW-0808">Transferase</keyword>
<keyword evidence="6" id="KW-0119">Carbohydrate metabolism</keyword>
<comment type="similarity">
    <text evidence="1">Belongs to the four-carbon acid sugar kinase family.</text>
</comment>
<evidence type="ECO:0000256" key="6">
    <source>
        <dbReference type="ARBA" id="ARBA00023277"/>
    </source>
</evidence>
<feature type="domain" description="Four-carbon acid sugar kinase N-terminal" evidence="13">
    <location>
        <begin position="7"/>
        <end position="232"/>
    </location>
</feature>
<keyword evidence="3" id="KW-0547">Nucleotide-binding</keyword>
<dbReference type="Gene3D" id="3.40.50.10840">
    <property type="entry name" value="Putative sugar-binding, N-terminal domain"/>
    <property type="match status" value="1"/>
</dbReference>
<name>A0ABS2CQP0_9MICO</name>
<evidence type="ECO:0000256" key="9">
    <source>
        <dbReference type="ARBA" id="ARBA00037335"/>
    </source>
</evidence>
<evidence type="ECO:0000313" key="16">
    <source>
        <dbReference type="Proteomes" id="UP001430172"/>
    </source>
</evidence>
<dbReference type="InterPro" id="IPR037051">
    <property type="entry name" value="4-carb_acid_sugar_kinase_N_sf"/>
</dbReference>
<dbReference type="EMBL" id="JAFDVD010000021">
    <property type="protein sequence ID" value="MBM6402150.1"/>
    <property type="molecule type" value="Genomic_DNA"/>
</dbReference>
<comment type="catalytic activity">
    <reaction evidence="7">
        <text>3-dehydro-L-erythronate + ATP = 3-dehydro-4-O-phospho-L-erythronate + ADP + H(+)</text>
        <dbReference type="Rhea" id="RHEA:52552"/>
        <dbReference type="ChEBI" id="CHEBI:15378"/>
        <dbReference type="ChEBI" id="CHEBI:30616"/>
        <dbReference type="ChEBI" id="CHEBI:136592"/>
        <dbReference type="ChEBI" id="CHEBI:136670"/>
        <dbReference type="ChEBI" id="CHEBI:456216"/>
        <dbReference type="EC" id="2.7.1.217"/>
    </reaction>
</comment>
<dbReference type="GO" id="GO:0016301">
    <property type="term" value="F:kinase activity"/>
    <property type="evidence" value="ECO:0007669"/>
    <property type="project" value="UniProtKB-KW"/>
</dbReference>
<dbReference type="InterPro" id="IPR050007">
    <property type="entry name" value="OtnK"/>
</dbReference>
<comment type="function">
    <text evidence="9">Catalyzes the ATP-dependent phosphorylation of 3-oxo-tetronate to 3-oxo-tetronate 4-phosphate.</text>
</comment>
<keyword evidence="5" id="KW-0067">ATP-binding</keyword>
<evidence type="ECO:0000256" key="3">
    <source>
        <dbReference type="ARBA" id="ARBA00022741"/>
    </source>
</evidence>
<protein>
    <recommendedName>
        <fullName evidence="11">3-oxo-tetronate kinase</fullName>
        <ecNumber evidence="10">2.7.1.217</ecNumber>
    </recommendedName>
    <alternativeName>
        <fullName evidence="12">3-dehydrotetronate 4-kinase</fullName>
    </alternativeName>
</protein>
<evidence type="ECO:0000256" key="12">
    <source>
        <dbReference type="ARBA" id="ARBA00041377"/>
    </source>
</evidence>
<dbReference type="Gene3D" id="3.40.980.20">
    <property type="entry name" value="Four-carbon acid sugar kinase, nucleotide binding domain"/>
    <property type="match status" value="1"/>
</dbReference>
<evidence type="ECO:0000256" key="2">
    <source>
        <dbReference type="ARBA" id="ARBA00022679"/>
    </source>
</evidence>
<dbReference type="InterPro" id="IPR031475">
    <property type="entry name" value="NBD_C"/>
</dbReference>
<sequence length="417" mass="43650">MTQTPWLGCIADDYTGGTDVAAALRGSGLSTALVFGVPEPDLPVPDNEVVVVALKTRTTPPGEAVQQTLDTLRWLKKGGAQQYYVKYCSTFDSTPAGNIGPVVDAVLDELGEEATVLCPASPEHGRTVFQGHLFVNDQLLSESSMATHPLTPMTDSDLRRVLAPQSTHPVGHLSRECLVGGSQVAQPRLDELRGQGIRHIIADAVDDTDLLTLAAATSSWRVTTGGAGLARAHGEVRAGQNPPAVPATLPKGAAVIIAGSCSSATQGQVANARALFPSYRLSPSNGDTPESLWEEAQAWLDSAPTDVPVMVYATASAEERALTQHVFGDKTGTVLEEVLAKAARHAVNRGARRVVVAGGETSGAVVQALGVRSVLVGQEAERGVPWCLTTGEEPIALLLKSGNFGLPDLLTRAVTQP</sequence>
<dbReference type="Pfam" id="PF07005">
    <property type="entry name" value="SBD_N"/>
    <property type="match status" value="1"/>
</dbReference>
<proteinExistence type="inferred from homology"/>
<reference evidence="15" key="1">
    <citation type="submission" date="2021-02" db="EMBL/GenBank/DDBJ databases">
        <title>Phycicoccus sp. MQZ13P-5T, whole genome shotgun sequence.</title>
        <authorList>
            <person name="Tuo L."/>
        </authorList>
    </citation>
    <scope>NUCLEOTIDE SEQUENCE</scope>
    <source>
        <strain evidence="15">MQZ13P-5</strain>
    </source>
</reference>
<accession>A0ABS2CQP0</accession>
<evidence type="ECO:0000256" key="8">
    <source>
        <dbReference type="ARBA" id="ARBA00036346"/>
    </source>
</evidence>
<feature type="domain" description="Four-carbon acid sugar kinase nucleotide binding" evidence="14">
    <location>
        <begin position="255"/>
        <end position="410"/>
    </location>
</feature>
<evidence type="ECO:0000256" key="7">
    <source>
        <dbReference type="ARBA" id="ARBA00035898"/>
    </source>
</evidence>
<gene>
    <name evidence="15" type="ORF">JQN70_17275</name>
</gene>
<evidence type="ECO:0000256" key="11">
    <source>
        <dbReference type="ARBA" id="ARBA00039461"/>
    </source>
</evidence>
<evidence type="ECO:0000259" key="14">
    <source>
        <dbReference type="Pfam" id="PF17042"/>
    </source>
</evidence>
<dbReference type="Pfam" id="PF17042">
    <property type="entry name" value="NBD_C"/>
    <property type="match status" value="1"/>
</dbReference>
<keyword evidence="4 15" id="KW-0418">Kinase</keyword>
<evidence type="ECO:0000259" key="13">
    <source>
        <dbReference type="Pfam" id="PF07005"/>
    </source>
</evidence>
<comment type="catalytic activity">
    <reaction evidence="8">
        <text>3-dehydro-D-erythronate + ATP = 3-dehydro-4-O-phospho-D-erythronate + ADP + H(+)</text>
        <dbReference type="Rhea" id="RHEA:52556"/>
        <dbReference type="ChEBI" id="CHEBI:15378"/>
        <dbReference type="ChEBI" id="CHEBI:30616"/>
        <dbReference type="ChEBI" id="CHEBI:57958"/>
        <dbReference type="ChEBI" id="CHEBI:136593"/>
        <dbReference type="ChEBI" id="CHEBI:456216"/>
        <dbReference type="EC" id="2.7.1.217"/>
    </reaction>
</comment>
<dbReference type="SUPFAM" id="SSF142764">
    <property type="entry name" value="YgbK-like"/>
    <property type="match status" value="1"/>
</dbReference>
<organism evidence="15 16">
    <name type="scientific">Phycicoccus sonneratiae</name>
    <dbReference type="NCBI Taxonomy" id="2807628"/>
    <lineage>
        <taxon>Bacteria</taxon>
        <taxon>Bacillati</taxon>
        <taxon>Actinomycetota</taxon>
        <taxon>Actinomycetes</taxon>
        <taxon>Micrococcales</taxon>
        <taxon>Intrasporangiaceae</taxon>
        <taxon>Phycicoccus</taxon>
    </lineage>
</organism>
<dbReference type="InterPro" id="IPR042213">
    <property type="entry name" value="NBD_C_sf"/>
</dbReference>
<dbReference type="Proteomes" id="UP001430172">
    <property type="component" value="Unassembled WGS sequence"/>
</dbReference>
<dbReference type="InterPro" id="IPR010737">
    <property type="entry name" value="4-carb_acid_sugar_kinase_N"/>
</dbReference>
<keyword evidence="16" id="KW-1185">Reference proteome</keyword>